<gene>
    <name evidence="14" type="ORF">SAMN02746091_01016</name>
</gene>
<dbReference type="Gene3D" id="1.10.10.160">
    <property type="match status" value="1"/>
</dbReference>
<keyword evidence="5 10" id="KW-0067">ATP-binding</keyword>
<dbReference type="EMBL" id="FQVG01000014">
    <property type="protein sequence ID" value="SHE74156.1"/>
    <property type="molecule type" value="Genomic_DNA"/>
</dbReference>
<evidence type="ECO:0000256" key="9">
    <source>
        <dbReference type="ARBA" id="ARBA00048988"/>
    </source>
</evidence>
<evidence type="ECO:0000256" key="6">
    <source>
        <dbReference type="ARBA" id="ARBA00023125"/>
    </source>
</evidence>
<dbReference type="Gene3D" id="3.40.50.300">
    <property type="entry name" value="P-loop containing nucleotide triphosphate hydrolases"/>
    <property type="match status" value="2"/>
</dbReference>
<dbReference type="Proteomes" id="UP000184423">
    <property type="component" value="Unassembled WGS sequence"/>
</dbReference>
<accession>A0A1M4VYW9</accession>
<dbReference type="GO" id="GO:0009314">
    <property type="term" value="P:response to radiation"/>
    <property type="evidence" value="ECO:0007669"/>
    <property type="project" value="UniProtKB-ARBA"/>
</dbReference>
<keyword evidence="4 10" id="KW-0347">Helicase</keyword>
<evidence type="ECO:0000259" key="12">
    <source>
        <dbReference type="PROSITE" id="PS51198"/>
    </source>
</evidence>
<feature type="domain" description="UvrD-like helicase ATP-binding" evidence="12">
    <location>
        <begin position="5"/>
        <end position="284"/>
    </location>
</feature>
<keyword evidence="3 10" id="KW-0378">Hydrolase</keyword>
<dbReference type="FunFam" id="1.10.486.10:FF:000003">
    <property type="entry name" value="ATP-dependent DNA helicase"/>
    <property type="match status" value="1"/>
</dbReference>
<dbReference type="EC" id="5.6.2.4" evidence="11"/>
<dbReference type="GO" id="GO:0003677">
    <property type="term" value="F:DNA binding"/>
    <property type="evidence" value="ECO:0007669"/>
    <property type="project" value="UniProtKB-KW"/>
</dbReference>
<dbReference type="GO" id="GO:0043138">
    <property type="term" value="F:3'-5' DNA helicase activity"/>
    <property type="evidence" value="ECO:0007669"/>
    <property type="project" value="UniProtKB-EC"/>
</dbReference>
<keyword evidence="7" id="KW-0413">Isomerase</keyword>
<evidence type="ECO:0000256" key="8">
    <source>
        <dbReference type="ARBA" id="ARBA00034617"/>
    </source>
</evidence>
<name>A0A1M4VYW9_9CLOT</name>
<dbReference type="SUPFAM" id="SSF52540">
    <property type="entry name" value="P-loop containing nucleoside triphosphate hydrolases"/>
    <property type="match status" value="1"/>
</dbReference>
<comment type="catalytic activity">
    <reaction evidence="9 11">
        <text>ATP + H2O = ADP + phosphate + H(+)</text>
        <dbReference type="Rhea" id="RHEA:13065"/>
        <dbReference type="ChEBI" id="CHEBI:15377"/>
        <dbReference type="ChEBI" id="CHEBI:15378"/>
        <dbReference type="ChEBI" id="CHEBI:30616"/>
        <dbReference type="ChEBI" id="CHEBI:43474"/>
        <dbReference type="ChEBI" id="CHEBI:456216"/>
        <dbReference type="EC" id="5.6.2.4"/>
    </reaction>
</comment>
<organism evidence="14 15">
    <name type="scientific">Caloramator proteoclasticus DSM 10124</name>
    <dbReference type="NCBI Taxonomy" id="1121262"/>
    <lineage>
        <taxon>Bacteria</taxon>
        <taxon>Bacillati</taxon>
        <taxon>Bacillota</taxon>
        <taxon>Clostridia</taxon>
        <taxon>Eubacteriales</taxon>
        <taxon>Clostridiaceae</taxon>
        <taxon>Caloramator</taxon>
    </lineage>
</organism>
<feature type="binding site" evidence="10">
    <location>
        <begin position="26"/>
        <end position="33"/>
    </location>
    <ligand>
        <name>ATP</name>
        <dbReference type="ChEBI" id="CHEBI:30616"/>
    </ligand>
</feature>
<dbReference type="InterPro" id="IPR014016">
    <property type="entry name" value="UvrD-like_ATP-bd"/>
</dbReference>
<dbReference type="GO" id="GO:0005524">
    <property type="term" value="F:ATP binding"/>
    <property type="evidence" value="ECO:0007669"/>
    <property type="project" value="UniProtKB-UniRule"/>
</dbReference>
<keyword evidence="6 11" id="KW-0238">DNA-binding</keyword>
<dbReference type="PROSITE" id="PS51217">
    <property type="entry name" value="UVRD_HELICASE_CTER"/>
    <property type="match status" value="1"/>
</dbReference>
<sequence>MLDLSVLNKEQREAVETLEGPLLILAGAGSGKTRVLTYRIANLIENGVYPGNILAITFTNKAAQEMKERIIQIVGDEARNIWISTFHSACVRILRQDIEKIGYNKDFVIYDTQDQEKIIKECLSELNIDEKAMPPKDVLSKIGSLKDDLIDAETYYSRYGMDFKTRNLANIYKMYQRKLKKSNALDFDDIIMLTVKLFKENEDVLNYYRRKFRYILVDEYQDTNRAQYEFVNILAKEHRNLCVVGDDDQCIYSWRHADIRNILEFEKDFPDVKVIKLEQNYRCTKKILDAANYVIQNNENRKHKRLWTQNELGENVRFYKAENGEDEALFIVKEIKRLVQEGYSLSDFAVLYRTNAMSRILEEAFVTSSVPYRVVGGLKFYDRKEIRDILAYLRVINNPLDNISLERIINVPRRGIGQATIDKVKEYANSRDISLYSALLEIDRIDGITKRAANAIEKFISQMNYFIVSKDRMTVSSLISEILDTTGYIKELLEDNTKESQDRIENLNEFKSAAVEFEEQNEDKSLAAFLERIALVSDQDQIENIDAVTLMTLHTAKGLEFNIVFIAAMEEGIFPHFSAKDDEDELEEERRLCYVGITRAKKKLYLTCAQQRMMYGRTMFNNVSSFIEEIPEHLIDDISPKRMSFNRVYNYDDYRAPSKTISTVNKINTTPVIQKPNLNKSANYDVGMLVKHKIFGVGKVVAVKEIAADKMITVEFDKAGVKNLLASTAPLEKI</sequence>
<dbReference type="InterPro" id="IPR005751">
    <property type="entry name" value="ATP-dep_DNA_helicase_PcrA"/>
</dbReference>
<comment type="catalytic activity">
    <reaction evidence="8">
        <text>Couples ATP hydrolysis with the unwinding of duplex DNA by translocating in the 3'-5' direction.</text>
        <dbReference type="EC" id="5.6.2.4"/>
    </reaction>
</comment>
<dbReference type="InterPro" id="IPR027417">
    <property type="entry name" value="P-loop_NTPase"/>
</dbReference>
<evidence type="ECO:0000256" key="2">
    <source>
        <dbReference type="ARBA" id="ARBA00022741"/>
    </source>
</evidence>
<keyword evidence="15" id="KW-1185">Reference proteome</keyword>
<evidence type="ECO:0000256" key="1">
    <source>
        <dbReference type="ARBA" id="ARBA00009922"/>
    </source>
</evidence>
<dbReference type="GO" id="GO:0033202">
    <property type="term" value="C:DNA helicase complex"/>
    <property type="evidence" value="ECO:0007669"/>
    <property type="project" value="TreeGrafter"/>
</dbReference>
<reference evidence="15" key="1">
    <citation type="submission" date="2016-11" db="EMBL/GenBank/DDBJ databases">
        <authorList>
            <person name="Varghese N."/>
            <person name="Submissions S."/>
        </authorList>
    </citation>
    <scope>NUCLEOTIDE SEQUENCE [LARGE SCALE GENOMIC DNA]</scope>
    <source>
        <strain evidence="15">DSM 10124</strain>
    </source>
</reference>
<evidence type="ECO:0000256" key="5">
    <source>
        <dbReference type="ARBA" id="ARBA00022840"/>
    </source>
</evidence>
<dbReference type="GO" id="GO:0016887">
    <property type="term" value="F:ATP hydrolysis activity"/>
    <property type="evidence" value="ECO:0007669"/>
    <property type="project" value="RHEA"/>
</dbReference>
<evidence type="ECO:0000313" key="15">
    <source>
        <dbReference type="Proteomes" id="UP000184423"/>
    </source>
</evidence>
<dbReference type="GO" id="GO:0000725">
    <property type="term" value="P:recombinational repair"/>
    <property type="evidence" value="ECO:0007669"/>
    <property type="project" value="TreeGrafter"/>
</dbReference>
<dbReference type="CDD" id="cd18807">
    <property type="entry name" value="SF1_C_UvrD"/>
    <property type="match status" value="1"/>
</dbReference>
<evidence type="ECO:0000256" key="7">
    <source>
        <dbReference type="ARBA" id="ARBA00023235"/>
    </source>
</evidence>
<dbReference type="Gene3D" id="1.10.486.10">
    <property type="entry name" value="PCRA, domain 4"/>
    <property type="match status" value="1"/>
</dbReference>
<dbReference type="GO" id="GO:0006260">
    <property type="term" value="P:DNA replication"/>
    <property type="evidence" value="ECO:0007669"/>
    <property type="project" value="InterPro"/>
</dbReference>
<proteinExistence type="inferred from homology"/>
<protein>
    <recommendedName>
        <fullName evidence="11">ATP-dependent DNA helicase</fullName>
        <ecNumber evidence="11">5.6.2.4</ecNumber>
    </recommendedName>
</protein>
<dbReference type="PROSITE" id="PS51198">
    <property type="entry name" value="UVRD_HELICASE_ATP_BIND"/>
    <property type="match status" value="1"/>
</dbReference>
<keyword evidence="2 10" id="KW-0547">Nucleotide-binding</keyword>
<feature type="domain" description="UvrD-like helicase C-terminal" evidence="13">
    <location>
        <begin position="285"/>
        <end position="558"/>
    </location>
</feature>
<dbReference type="InterPro" id="IPR013986">
    <property type="entry name" value="DExx_box_DNA_helicase_dom_sf"/>
</dbReference>
<dbReference type="InterPro" id="IPR000212">
    <property type="entry name" value="DNA_helicase_UvrD/REP"/>
</dbReference>
<dbReference type="Pfam" id="PF13361">
    <property type="entry name" value="UvrD_C"/>
    <property type="match status" value="1"/>
</dbReference>
<dbReference type="PANTHER" id="PTHR11070:SF2">
    <property type="entry name" value="ATP-DEPENDENT DNA HELICASE SRS2"/>
    <property type="match status" value="1"/>
</dbReference>
<evidence type="ECO:0000256" key="11">
    <source>
        <dbReference type="RuleBase" id="RU364053"/>
    </source>
</evidence>
<dbReference type="Pfam" id="PF21196">
    <property type="entry name" value="PcrA_UvrD_tudor"/>
    <property type="match status" value="1"/>
</dbReference>
<dbReference type="GO" id="GO:0005829">
    <property type="term" value="C:cytosol"/>
    <property type="evidence" value="ECO:0007669"/>
    <property type="project" value="TreeGrafter"/>
</dbReference>
<dbReference type="NCBIfam" id="TIGR01073">
    <property type="entry name" value="pcrA"/>
    <property type="match status" value="1"/>
</dbReference>
<dbReference type="AlphaFoldDB" id="A0A1M4VYW9"/>
<dbReference type="FunFam" id="1.10.10.160:FF:000001">
    <property type="entry name" value="ATP-dependent DNA helicase"/>
    <property type="match status" value="1"/>
</dbReference>
<evidence type="ECO:0000256" key="10">
    <source>
        <dbReference type="PROSITE-ProRule" id="PRU00560"/>
    </source>
</evidence>
<evidence type="ECO:0000259" key="13">
    <source>
        <dbReference type="PROSITE" id="PS51217"/>
    </source>
</evidence>
<comment type="similarity">
    <text evidence="1 11">Belongs to the helicase family. UvrD subfamily.</text>
</comment>
<dbReference type="CDD" id="cd17932">
    <property type="entry name" value="DEXQc_UvrD"/>
    <property type="match status" value="1"/>
</dbReference>
<evidence type="ECO:0000256" key="3">
    <source>
        <dbReference type="ARBA" id="ARBA00022801"/>
    </source>
</evidence>
<dbReference type="PANTHER" id="PTHR11070">
    <property type="entry name" value="UVRD / RECB / PCRA DNA HELICASE FAMILY MEMBER"/>
    <property type="match status" value="1"/>
</dbReference>
<dbReference type="Pfam" id="PF00580">
    <property type="entry name" value="UvrD-helicase"/>
    <property type="match status" value="1"/>
</dbReference>
<evidence type="ECO:0000313" key="14">
    <source>
        <dbReference type="EMBL" id="SHE74156.1"/>
    </source>
</evidence>
<dbReference type="InterPro" id="IPR014017">
    <property type="entry name" value="DNA_helicase_UvrD-like_C"/>
</dbReference>
<evidence type="ECO:0000256" key="4">
    <source>
        <dbReference type="ARBA" id="ARBA00022806"/>
    </source>
</evidence>